<gene>
    <name evidence="8" type="primary">vapC1_2</name>
    <name evidence="6" type="synonym">vapC</name>
    <name evidence="8" type="ORF">GCM10009676_43270</name>
</gene>
<dbReference type="SUPFAM" id="SSF88723">
    <property type="entry name" value="PIN domain-like"/>
    <property type="match status" value="1"/>
</dbReference>
<keyword evidence="6" id="KW-0800">Toxin</keyword>
<dbReference type="EMBL" id="BAAALN010000019">
    <property type="protein sequence ID" value="GAA1251772.1"/>
    <property type="molecule type" value="Genomic_DNA"/>
</dbReference>
<organism evidence="8 9">
    <name type="scientific">Prauserella halophila</name>
    <dbReference type="NCBI Taxonomy" id="185641"/>
    <lineage>
        <taxon>Bacteria</taxon>
        <taxon>Bacillati</taxon>
        <taxon>Actinomycetota</taxon>
        <taxon>Actinomycetes</taxon>
        <taxon>Pseudonocardiales</taxon>
        <taxon>Pseudonocardiaceae</taxon>
        <taxon>Prauserella</taxon>
    </lineage>
</organism>
<feature type="binding site" evidence="6">
    <location>
        <position position="99"/>
    </location>
    <ligand>
        <name>Mg(2+)</name>
        <dbReference type="ChEBI" id="CHEBI:18420"/>
    </ligand>
</feature>
<evidence type="ECO:0000313" key="9">
    <source>
        <dbReference type="Proteomes" id="UP001500653"/>
    </source>
</evidence>
<keyword evidence="1 6" id="KW-1277">Toxin-antitoxin system</keyword>
<dbReference type="Pfam" id="PF01850">
    <property type="entry name" value="PIN"/>
    <property type="match status" value="1"/>
</dbReference>
<dbReference type="Gene3D" id="3.40.50.1010">
    <property type="entry name" value="5'-nuclease"/>
    <property type="match status" value="1"/>
</dbReference>
<sequence>MTASEYVVDASALVAALTRKDGVGTAVRKLLADSRVHAPYLIDAEVGQALRALERRGEVTADEASTGLRALRGLVDERYDQVVLLERTWSLRHTITFYDGLYVVLASALDMSLLTGDARLSNAPGLDCKVELLR</sequence>
<keyword evidence="5 6" id="KW-0460">Magnesium</keyword>
<dbReference type="Proteomes" id="UP001500653">
    <property type="component" value="Unassembled WGS sequence"/>
</dbReference>
<keyword evidence="9" id="KW-1185">Reference proteome</keyword>
<evidence type="ECO:0000256" key="2">
    <source>
        <dbReference type="ARBA" id="ARBA00022722"/>
    </source>
</evidence>
<evidence type="ECO:0000256" key="5">
    <source>
        <dbReference type="ARBA" id="ARBA00022842"/>
    </source>
</evidence>
<accession>A0ABP4H684</accession>
<evidence type="ECO:0000313" key="8">
    <source>
        <dbReference type="EMBL" id="GAA1251772.1"/>
    </source>
</evidence>
<keyword evidence="2 6" id="KW-0540">Nuclease</keyword>
<name>A0ABP4H684_9PSEU</name>
<protein>
    <recommendedName>
        <fullName evidence="6">Ribonuclease VapC</fullName>
        <shortName evidence="6">RNase VapC</shortName>
        <ecNumber evidence="6">3.1.-.-</ecNumber>
    </recommendedName>
    <alternativeName>
        <fullName evidence="6">Toxin VapC</fullName>
    </alternativeName>
</protein>
<proteinExistence type="inferred from homology"/>
<evidence type="ECO:0000256" key="3">
    <source>
        <dbReference type="ARBA" id="ARBA00022723"/>
    </source>
</evidence>
<dbReference type="InterPro" id="IPR051619">
    <property type="entry name" value="TypeII_TA_RNase_PINc/VapC"/>
</dbReference>
<evidence type="ECO:0000256" key="1">
    <source>
        <dbReference type="ARBA" id="ARBA00022649"/>
    </source>
</evidence>
<evidence type="ECO:0000259" key="7">
    <source>
        <dbReference type="Pfam" id="PF01850"/>
    </source>
</evidence>
<keyword evidence="4 6" id="KW-0378">Hydrolase</keyword>
<comment type="caution">
    <text evidence="8">The sequence shown here is derived from an EMBL/GenBank/DDBJ whole genome shotgun (WGS) entry which is preliminary data.</text>
</comment>
<evidence type="ECO:0000256" key="6">
    <source>
        <dbReference type="HAMAP-Rule" id="MF_00265"/>
    </source>
</evidence>
<dbReference type="RefSeq" id="WP_253865306.1">
    <property type="nucleotide sequence ID" value="NZ_BAAALN010000019.1"/>
</dbReference>
<comment type="similarity">
    <text evidence="6">Belongs to the PINc/VapC protein family.</text>
</comment>
<reference evidence="9" key="1">
    <citation type="journal article" date="2019" name="Int. J. Syst. Evol. Microbiol.">
        <title>The Global Catalogue of Microorganisms (GCM) 10K type strain sequencing project: providing services to taxonomists for standard genome sequencing and annotation.</title>
        <authorList>
            <consortium name="The Broad Institute Genomics Platform"/>
            <consortium name="The Broad Institute Genome Sequencing Center for Infectious Disease"/>
            <person name="Wu L."/>
            <person name="Ma J."/>
        </authorList>
    </citation>
    <scope>NUCLEOTIDE SEQUENCE [LARGE SCALE GENOMIC DNA]</scope>
    <source>
        <strain evidence="9">JCM 13023</strain>
    </source>
</reference>
<feature type="binding site" evidence="6">
    <location>
        <position position="9"/>
    </location>
    <ligand>
        <name>Mg(2+)</name>
        <dbReference type="ChEBI" id="CHEBI:18420"/>
    </ligand>
</feature>
<comment type="cofactor">
    <cofactor evidence="6">
        <name>Mg(2+)</name>
        <dbReference type="ChEBI" id="CHEBI:18420"/>
    </cofactor>
</comment>
<feature type="domain" description="PIN" evidence="7">
    <location>
        <begin position="6"/>
        <end position="124"/>
    </location>
</feature>
<dbReference type="InterPro" id="IPR002716">
    <property type="entry name" value="PIN_dom"/>
</dbReference>
<dbReference type="InterPro" id="IPR044153">
    <property type="entry name" value="PIN_Pae0151-like"/>
</dbReference>
<dbReference type="HAMAP" id="MF_00265">
    <property type="entry name" value="VapC_Nob1"/>
    <property type="match status" value="1"/>
</dbReference>
<dbReference type="EC" id="3.1.-.-" evidence="6"/>
<comment type="function">
    <text evidence="6">Toxic component of a toxin-antitoxin (TA) system. An RNase.</text>
</comment>
<dbReference type="InterPro" id="IPR029060">
    <property type="entry name" value="PIN-like_dom_sf"/>
</dbReference>
<keyword evidence="3 6" id="KW-0479">Metal-binding</keyword>
<dbReference type="PANTHER" id="PTHR35901">
    <property type="entry name" value="RIBONUCLEASE VAPC3"/>
    <property type="match status" value="1"/>
</dbReference>
<dbReference type="CDD" id="cd09873">
    <property type="entry name" value="PIN_Pae0151-like"/>
    <property type="match status" value="1"/>
</dbReference>
<dbReference type="PANTHER" id="PTHR35901:SF1">
    <property type="entry name" value="EXONUCLEASE VAPC9"/>
    <property type="match status" value="1"/>
</dbReference>
<evidence type="ECO:0000256" key="4">
    <source>
        <dbReference type="ARBA" id="ARBA00022801"/>
    </source>
</evidence>
<dbReference type="InterPro" id="IPR022907">
    <property type="entry name" value="VapC_family"/>
</dbReference>